<name>A0A2G2VRL9_CAPBA</name>
<evidence type="ECO:0008006" key="3">
    <source>
        <dbReference type="Google" id="ProtNLM"/>
    </source>
</evidence>
<dbReference type="OrthoDB" id="1713462at2759"/>
<evidence type="ECO:0000313" key="1">
    <source>
        <dbReference type="EMBL" id="PHT35615.1"/>
    </source>
</evidence>
<sequence>MNNIPVLNNTNFKKWKEDIMIVLGCMDLDYALRFDCPADLNETSSNEQKSAYEKWERSNRMSLMMMQHLIPESLRGGITENTDAKGFLKEIADRFAANEKVEMSTILNKIVSMRYKGKGNIHKGVHYGNV</sequence>
<keyword evidence="2" id="KW-1185">Reference proteome</keyword>
<gene>
    <name evidence="1" type="ORF">CQW23_23315</name>
</gene>
<evidence type="ECO:0000313" key="2">
    <source>
        <dbReference type="Proteomes" id="UP000224567"/>
    </source>
</evidence>
<comment type="caution">
    <text evidence="1">The sequence shown here is derived from an EMBL/GenBank/DDBJ whole genome shotgun (WGS) entry which is preliminary data.</text>
</comment>
<dbReference type="AlphaFoldDB" id="A0A2G2VRL9"/>
<protein>
    <recommendedName>
        <fullName evidence="3">Retrotransposon Copia-like N-terminal domain-containing protein</fullName>
    </recommendedName>
</protein>
<reference evidence="2" key="2">
    <citation type="journal article" date="2017" name="J. Anim. Genet.">
        <title>Multiple reference genome sequences of hot pepper reveal the massive evolution of plant disease resistance genes by retroduplication.</title>
        <authorList>
            <person name="Kim S."/>
            <person name="Park J."/>
            <person name="Yeom S.-I."/>
            <person name="Kim Y.-M."/>
            <person name="Seo E."/>
            <person name="Kim K.-T."/>
            <person name="Kim M.-S."/>
            <person name="Lee J.M."/>
            <person name="Cheong K."/>
            <person name="Shin H.-S."/>
            <person name="Kim S.-B."/>
            <person name="Han K."/>
            <person name="Lee J."/>
            <person name="Park M."/>
            <person name="Lee H.-A."/>
            <person name="Lee H.-Y."/>
            <person name="Lee Y."/>
            <person name="Oh S."/>
            <person name="Lee J.H."/>
            <person name="Choi E."/>
            <person name="Choi E."/>
            <person name="Lee S.E."/>
            <person name="Jeon J."/>
            <person name="Kim H."/>
            <person name="Choi G."/>
            <person name="Song H."/>
            <person name="Lee J."/>
            <person name="Lee S.-C."/>
            <person name="Kwon J.-K."/>
            <person name="Lee H.-Y."/>
            <person name="Koo N."/>
            <person name="Hong Y."/>
            <person name="Kim R.W."/>
            <person name="Kang W.-H."/>
            <person name="Huh J.H."/>
            <person name="Kang B.-C."/>
            <person name="Yang T.-J."/>
            <person name="Lee Y.-H."/>
            <person name="Bennetzen J.L."/>
            <person name="Choi D."/>
        </authorList>
    </citation>
    <scope>NUCLEOTIDE SEQUENCE [LARGE SCALE GENOMIC DNA]</scope>
    <source>
        <strain evidence="2">cv. PBC81</strain>
    </source>
</reference>
<proteinExistence type="predicted"/>
<accession>A0A2G2VRL9</accession>
<dbReference type="Proteomes" id="UP000224567">
    <property type="component" value="Unassembled WGS sequence"/>
</dbReference>
<dbReference type="EMBL" id="MLFT02000010">
    <property type="protein sequence ID" value="PHT35615.1"/>
    <property type="molecule type" value="Genomic_DNA"/>
</dbReference>
<organism evidence="1 2">
    <name type="scientific">Capsicum baccatum</name>
    <name type="common">Peruvian pepper</name>
    <dbReference type="NCBI Taxonomy" id="33114"/>
    <lineage>
        <taxon>Eukaryota</taxon>
        <taxon>Viridiplantae</taxon>
        <taxon>Streptophyta</taxon>
        <taxon>Embryophyta</taxon>
        <taxon>Tracheophyta</taxon>
        <taxon>Spermatophyta</taxon>
        <taxon>Magnoliopsida</taxon>
        <taxon>eudicotyledons</taxon>
        <taxon>Gunneridae</taxon>
        <taxon>Pentapetalae</taxon>
        <taxon>asterids</taxon>
        <taxon>lamiids</taxon>
        <taxon>Solanales</taxon>
        <taxon>Solanaceae</taxon>
        <taxon>Solanoideae</taxon>
        <taxon>Capsiceae</taxon>
        <taxon>Capsicum</taxon>
    </lineage>
</organism>
<reference evidence="1 2" key="1">
    <citation type="journal article" date="2017" name="Genome Biol.">
        <title>New reference genome sequences of hot pepper reveal the massive evolution of plant disease-resistance genes by retroduplication.</title>
        <authorList>
            <person name="Kim S."/>
            <person name="Park J."/>
            <person name="Yeom S.I."/>
            <person name="Kim Y.M."/>
            <person name="Seo E."/>
            <person name="Kim K.T."/>
            <person name="Kim M.S."/>
            <person name="Lee J.M."/>
            <person name="Cheong K."/>
            <person name="Shin H.S."/>
            <person name="Kim S.B."/>
            <person name="Han K."/>
            <person name="Lee J."/>
            <person name="Park M."/>
            <person name="Lee H.A."/>
            <person name="Lee H.Y."/>
            <person name="Lee Y."/>
            <person name="Oh S."/>
            <person name="Lee J.H."/>
            <person name="Choi E."/>
            <person name="Choi E."/>
            <person name="Lee S.E."/>
            <person name="Jeon J."/>
            <person name="Kim H."/>
            <person name="Choi G."/>
            <person name="Song H."/>
            <person name="Lee J."/>
            <person name="Lee S.C."/>
            <person name="Kwon J.K."/>
            <person name="Lee H.Y."/>
            <person name="Koo N."/>
            <person name="Hong Y."/>
            <person name="Kim R.W."/>
            <person name="Kang W.H."/>
            <person name="Huh J.H."/>
            <person name="Kang B.C."/>
            <person name="Yang T.J."/>
            <person name="Lee Y.H."/>
            <person name="Bennetzen J.L."/>
            <person name="Choi D."/>
        </authorList>
    </citation>
    <scope>NUCLEOTIDE SEQUENCE [LARGE SCALE GENOMIC DNA]</scope>
    <source>
        <strain evidence="2">cv. PBC81</strain>
    </source>
</reference>